<accession>A0A7W7IKZ9</accession>
<name>A0A7W7IKZ9_9ACTN</name>
<reference evidence="2 3" key="1">
    <citation type="submission" date="2020-08" db="EMBL/GenBank/DDBJ databases">
        <title>Sequencing the genomes of 1000 actinobacteria strains.</title>
        <authorList>
            <person name="Klenk H.-P."/>
        </authorList>
    </citation>
    <scope>NUCLEOTIDE SEQUENCE [LARGE SCALE GENOMIC DNA]</scope>
    <source>
        <strain evidence="2 3">DSM 44772</strain>
    </source>
</reference>
<feature type="region of interest" description="Disordered" evidence="1">
    <location>
        <begin position="1"/>
        <end position="38"/>
    </location>
</feature>
<feature type="compositionally biased region" description="Basic and acidic residues" evidence="1">
    <location>
        <begin position="18"/>
        <end position="38"/>
    </location>
</feature>
<evidence type="ECO:0000313" key="3">
    <source>
        <dbReference type="Proteomes" id="UP000549343"/>
    </source>
</evidence>
<dbReference type="Proteomes" id="UP000549343">
    <property type="component" value="Unassembled WGS sequence"/>
</dbReference>
<dbReference type="AlphaFoldDB" id="A0A7W7IKZ9"/>
<comment type="caution">
    <text evidence="2">The sequence shown here is derived from an EMBL/GenBank/DDBJ whole genome shotgun (WGS) entry which is preliminary data.</text>
</comment>
<protein>
    <submittedName>
        <fullName evidence="2">Uncharacterized protein</fullName>
    </submittedName>
</protein>
<evidence type="ECO:0000313" key="2">
    <source>
        <dbReference type="EMBL" id="MBB4779039.1"/>
    </source>
</evidence>
<dbReference type="EMBL" id="JACHMV010000001">
    <property type="protein sequence ID" value="MBB4779039.1"/>
    <property type="molecule type" value="Genomic_DNA"/>
</dbReference>
<proteinExistence type="predicted"/>
<organism evidence="2 3">
    <name type="scientific">Actinomadura livida</name>
    <dbReference type="NCBI Taxonomy" id="79909"/>
    <lineage>
        <taxon>Bacteria</taxon>
        <taxon>Bacillati</taxon>
        <taxon>Actinomycetota</taxon>
        <taxon>Actinomycetes</taxon>
        <taxon>Streptosporangiales</taxon>
        <taxon>Thermomonosporaceae</taxon>
        <taxon>Actinomadura</taxon>
    </lineage>
</organism>
<evidence type="ECO:0000256" key="1">
    <source>
        <dbReference type="SAM" id="MobiDB-lite"/>
    </source>
</evidence>
<gene>
    <name evidence="2" type="ORF">F4557_007457</name>
</gene>
<sequence length="38" mass="4201">MHDGECVRFTVRTGSEPGPERDVPARDGTERDVTEAAR</sequence>